<keyword evidence="4" id="KW-1185">Reference proteome</keyword>
<dbReference type="OrthoDB" id="61110at2759"/>
<reference evidence="3 4" key="1">
    <citation type="submission" date="2015-05" db="EMBL/GenBank/DDBJ databases">
        <title>Distinctive expansion of gene families associated with plant cell wall degradation and secondary metabolism in the genomes of grapevine trunk pathogens.</title>
        <authorList>
            <person name="Lawrence D.P."/>
            <person name="Travadon R."/>
            <person name="Rolshausen P.E."/>
            <person name="Baumgartner K."/>
        </authorList>
    </citation>
    <scope>NUCLEOTIDE SEQUENCE [LARGE SCALE GENOMIC DNA]</scope>
    <source>
        <strain evidence="3">DA912</strain>
    </source>
</reference>
<comment type="caution">
    <text evidence="3">The sequence shown here is derived from an EMBL/GenBank/DDBJ whole genome shotgun (WGS) entry which is preliminary data.</text>
</comment>
<evidence type="ECO:0000256" key="1">
    <source>
        <dbReference type="PROSITE-ProRule" id="PRU00235"/>
    </source>
</evidence>
<evidence type="ECO:0000313" key="3">
    <source>
        <dbReference type="EMBL" id="KKY29635.1"/>
    </source>
</evidence>
<feature type="repeat" description="RCC1" evidence="1">
    <location>
        <begin position="90"/>
        <end position="137"/>
    </location>
</feature>
<evidence type="ECO:0000256" key="2">
    <source>
        <dbReference type="SAM" id="MobiDB-lite"/>
    </source>
</evidence>
<dbReference type="Pfam" id="PF00415">
    <property type="entry name" value="RCC1"/>
    <property type="match status" value="1"/>
</dbReference>
<dbReference type="GO" id="GO:0005737">
    <property type="term" value="C:cytoplasm"/>
    <property type="evidence" value="ECO:0007669"/>
    <property type="project" value="TreeGrafter"/>
</dbReference>
<feature type="region of interest" description="Disordered" evidence="2">
    <location>
        <begin position="106"/>
        <end position="137"/>
    </location>
</feature>
<dbReference type="PANTHER" id="PTHR45982:SF1">
    <property type="entry name" value="REGULATOR OF CHROMOSOME CONDENSATION"/>
    <property type="match status" value="1"/>
</dbReference>
<feature type="repeat" description="RCC1" evidence="1">
    <location>
        <begin position="29"/>
        <end position="89"/>
    </location>
</feature>
<organism evidence="3 4">
    <name type="scientific">Diaporthe ampelina</name>
    <dbReference type="NCBI Taxonomy" id="1214573"/>
    <lineage>
        <taxon>Eukaryota</taxon>
        <taxon>Fungi</taxon>
        <taxon>Dikarya</taxon>
        <taxon>Ascomycota</taxon>
        <taxon>Pezizomycotina</taxon>
        <taxon>Sordariomycetes</taxon>
        <taxon>Sordariomycetidae</taxon>
        <taxon>Diaporthales</taxon>
        <taxon>Diaporthaceae</taxon>
        <taxon>Diaporthe</taxon>
    </lineage>
</organism>
<dbReference type="InterPro" id="IPR009091">
    <property type="entry name" value="RCC1/BLIP-II"/>
</dbReference>
<dbReference type="PROSITE" id="PS00625">
    <property type="entry name" value="RCC1_1"/>
    <property type="match status" value="1"/>
</dbReference>
<dbReference type="InterPro" id="IPR051553">
    <property type="entry name" value="Ran_GTPase-activating"/>
</dbReference>
<dbReference type="STRING" id="1214573.A0A0G2HMZ1"/>
<proteinExistence type="predicted"/>
<sequence length="137" mass="14594">MKSKTRVAISKKLSSQTRQRINRIPSDPLDVFVFGEGACGELGLGSKIVKGQSLTDVMRPRLNKPLSSDDVGVVQITCGGMHVVALTKDNKILTWGVNDFGALGRATNVEEDEDDEFNPAGSTPGPVDVSGLDPNVL</sequence>
<evidence type="ECO:0000313" key="4">
    <source>
        <dbReference type="Proteomes" id="UP000034680"/>
    </source>
</evidence>
<dbReference type="PROSITE" id="PS50012">
    <property type="entry name" value="RCC1_3"/>
    <property type="match status" value="2"/>
</dbReference>
<protein>
    <submittedName>
        <fullName evidence="3">Putative gdp gtp exchange factor</fullName>
    </submittedName>
</protein>
<dbReference type="SUPFAM" id="SSF50985">
    <property type="entry name" value="RCC1/BLIP-II"/>
    <property type="match status" value="1"/>
</dbReference>
<dbReference type="Proteomes" id="UP000034680">
    <property type="component" value="Unassembled WGS sequence"/>
</dbReference>
<dbReference type="Gene3D" id="2.130.10.30">
    <property type="entry name" value="Regulator of chromosome condensation 1/beta-lactamase-inhibitor protein II"/>
    <property type="match status" value="1"/>
</dbReference>
<reference evidence="3 4" key="2">
    <citation type="submission" date="2015-05" db="EMBL/GenBank/DDBJ databases">
        <authorList>
            <person name="Morales-Cruz A."/>
            <person name="Amrine K.C."/>
            <person name="Cantu D."/>
        </authorList>
    </citation>
    <scope>NUCLEOTIDE SEQUENCE [LARGE SCALE GENOMIC DNA]</scope>
    <source>
        <strain evidence="3">DA912</strain>
    </source>
</reference>
<dbReference type="AlphaFoldDB" id="A0A0G2HMZ1"/>
<accession>A0A0G2HMZ1</accession>
<dbReference type="PANTHER" id="PTHR45982">
    <property type="entry name" value="REGULATOR OF CHROMOSOME CONDENSATION"/>
    <property type="match status" value="1"/>
</dbReference>
<name>A0A0G2HMZ1_9PEZI</name>
<gene>
    <name evidence="3" type="ORF">UCDDA912_g10431</name>
</gene>
<dbReference type="EMBL" id="LCUC01000663">
    <property type="protein sequence ID" value="KKY29635.1"/>
    <property type="molecule type" value="Genomic_DNA"/>
</dbReference>
<dbReference type="GO" id="GO:0005085">
    <property type="term" value="F:guanyl-nucleotide exchange factor activity"/>
    <property type="evidence" value="ECO:0007669"/>
    <property type="project" value="TreeGrafter"/>
</dbReference>
<dbReference type="InterPro" id="IPR000408">
    <property type="entry name" value="Reg_chr_condens"/>
</dbReference>